<proteinExistence type="predicted"/>
<dbReference type="EMBL" id="QURH01000527">
    <property type="protein sequence ID" value="RFU39168.1"/>
    <property type="molecule type" value="Genomic_DNA"/>
</dbReference>
<name>A0A372JIK7_9ACTN</name>
<evidence type="ECO:0000313" key="2">
    <source>
        <dbReference type="EMBL" id="RFU39168.1"/>
    </source>
</evidence>
<feature type="region of interest" description="Disordered" evidence="1">
    <location>
        <begin position="1"/>
        <end position="24"/>
    </location>
</feature>
<gene>
    <name evidence="2" type="ORF">DZF91_23835</name>
</gene>
<organism evidence="2 3">
    <name type="scientific">Actinomadura logoneensis</name>
    <dbReference type="NCBI Taxonomy" id="2293572"/>
    <lineage>
        <taxon>Bacteria</taxon>
        <taxon>Bacillati</taxon>
        <taxon>Actinomycetota</taxon>
        <taxon>Actinomycetes</taxon>
        <taxon>Streptosporangiales</taxon>
        <taxon>Thermomonosporaceae</taxon>
        <taxon>Actinomadura</taxon>
    </lineage>
</organism>
<accession>A0A372JIK7</accession>
<evidence type="ECO:0000313" key="3">
    <source>
        <dbReference type="Proteomes" id="UP000261811"/>
    </source>
</evidence>
<dbReference type="RefSeq" id="WP_199486844.1">
    <property type="nucleotide sequence ID" value="NZ_QURH01000527.1"/>
</dbReference>
<feature type="compositionally biased region" description="Basic and acidic residues" evidence="1">
    <location>
        <begin position="1"/>
        <end position="12"/>
    </location>
</feature>
<keyword evidence="3" id="KW-1185">Reference proteome</keyword>
<protein>
    <submittedName>
        <fullName evidence="2">Uncharacterized protein</fullName>
    </submittedName>
</protein>
<dbReference type="Proteomes" id="UP000261811">
    <property type="component" value="Unassembled WGS sequence"/>
</dbReference>
<reference evidence="2 3" key="1">
    <citation type="submission" date="2018-08" db="EMBL/GenBank/DDBJ databases">
        <title>Actinomadura jelena sp. nov., a novel Actinomycete isolated from soil in Chad.</title>
        <authorList>
            <person name="Shi L."/>
        </authorList>
    </citation>
    <scope>NUCLEOTIDE SEQUENCE [LARGE SCALE GENOMIC DNA]</scope>
    <source>
        <strain evidence="2 3">NEAU-G17</strain>
    </source>
</reference>
<comment type="caution">
    <text evidence="2">The sequence shown here is derived from an EMBL/GenBank/DDBJ whole genome shotgun (WGS) entry which is preliminary data.</text>
</comment>
<evidence type="ECO:0000256" key="1">
    <source>
        <dbReference type="SAM" id="MobiDB-lite"/>
    </source>
</evidence>
<feature type="non-terminal residue" evidence="2">
    <location>
        <position position="62"/>
    </location>
</feature>
<dbReference type="AlphaFoldDB" id="A0A372JIK7"/>
<sequence length="62" mass="6764">MSERDERDERDAGGPPGRWRRPDASMSLLADLFEGRLADPGYAEAAARRRATGGAPVPGRLR</sequence>